<evidence type="ECO:0000256" key="1">
    <source>
        <dbReference type="SAM" id="MobiDB-lite"/>
    </source>
</evidence>
<comment type="caution">
    <text evidence="2">The sequence shown here is derived from an EMBL/GenBank/DDBJ whole genome shotgun (WGS) entry which is preliminary data.</text>
</comment>
<reference evidence="2 3" key="1">
    <citation type="submission" date="2017-07" db="EMBL/GenBank/DDBJ databases">
        <title>Genome sequence of the Sordaria macrospora wild type strain R19027.</title>
        <authorList>
            <person name="Nowrousian M."/>
            <person name="Teichert I."/>
            <person name="Kueck U."/>
        </authorList>
    </citation>
    <scope>NUCLEOTIDE SEQUENCE [LARGE SCALE GENOMIC DNA]</scope>
    <source>
        <strain evidence="2 3">R19027</strain>
        <tissue evidence="2">Mycelium</tissue>
    </source>
</reference>
<dbReference type="AlphaFoldDB" id="A0A8S8ZQW2"/>
<accession>A0A8S8ZQW2</accession>
<name>A0A8S8ZQW2_SORMA</name>
<proteinExistence type="predicted"/>
<evidence type="ECO:0000313" key="3">
    <source>
        <dbReference type="Proteomes" id="UP000433876"/>
    </source>
</evidence>
<evidence type="ECO:0000313" key="2">
    <source>
        <dbReference type="EMBL" id="KAA8630652.1"/>
    </source>
</evidence>
<organism evidence="2 3">
    <name type="scientific">Sordaria macrospora</name>
    <dbReference type="NCBI Taxonomy" id="5147"/>
    <lineage>
        <taxon>Eukaryota</taxon>
        <taxon>Fungi</taxon>
        <taxon>Dikarya</taxon>
        <taxon>Ascomycota</taxon>
        <taxon>Pezizomycotina</taxon>
        <taxon>Sordariomycetes</taxon>
        <taxon>Sordariomycetidae</taxon>
        <taxon>Sordariales</taxon>
        <taxon>Sordariaceae</taxon>
        <taxon>Sordaria</taxon>
    </lineage>
</organism>
<dbReference type="VEuPathDB" id="FungiDB:SMAC_08708"/>
<dbReference type="EMBL" id="NMPR01000098">
    <property type="protein sequence ID" value="KAA8630652.1"/>
    <property type="molecule type" value="Genomic_DNA"/>
</dbReference>
<protein>
    <submittedName>
        <fullName evidence="2">Uncharacterized protein</fullName>
    </submittedName>
</protein>
<gene>
    <name evidence="2" type="ORF">SMACR_08708</name>
</gene>
<dbReference type="Proteomes" id="UP000433876">
    <property type="component" value="Unassembled WGS sequence"/>
</dbReference>
<feature type="region of interest" description="Disordered" evidence="1">
    <location>
        <begin position="35"/>
        <end position="68"/>
    </location>
</feature>
<sequence length="152" mass="16992">MPLENQQPGNPVILIREIRLYHLGPSPDSYIQNSSLAAAHHRKARSAQPPARPQPSRPDDTIRPSTSPTIALSTQFLNVVSYGKLNISILDKGLTQRRGNHQLSLPMSPKCPRSECRSAATRSPTMIAMSAPVHLEILGRFSKRRMRRRPDK</sequence>